<organism evidence="2 3">
    <name type="scientific">Tanacetum coccineum</name>
    <dbReference type="NCBI Taxonomy" id="301880"/>
    <lineage>
        <taxon>Eukaryota</taxon>
        <taxon>Viridiplantae</taxon>
        <taxon>Streptophyta</taxon>
        <taxon>Embryophyta</taxon>
        <taxon>Tracheophyta</taxon>
        <taxon>Spermatophyta</taxon>
        <taxon>Magnoliopsida</taxon>
        <taxon>eudicotyledons</taxon>
        <taxon>Gunneridae</taxon>
        <taxon>Pentapetalae</taxon>
        <taxon>asterids</taxon>
        <taxon>campanulids</taxon>
        <taxon>Asterales</taxon>
        <taxon>Asteraceae</taxon>
        <taxon>Asteroideae</taxon>
        <taxon>Anthemideae</taxon>
        <taxon>Anthemidinae</taxon>
        <taxon>Tanacetum</taxon>
    </lineage>
</organism>
<keyword evidence="3" id="KW-1185">Reference proteome</keyword>
<gene>
    <name evidence="2" type="ORF">Tco_0725354</name>
</gene>
<dbReference type="Proteomes" id="UP001151760">
    <property type="component" value="Unassembled WGS sequence"/>
</dbReference>
<sequence length="531" mass="60550">MSIELWTLTLKGDDIEAYTTLSHELVPDFLNYAHGIQEEWKGHMLQSPNEERVCWKFTKVQSMQLHHHGPCSSKVPECQKMDKLQGQVSKSKEPQNDGLVLELNVVLKSAAESEMVGHVQGERPKGSWITSCFKADEKSLMTSYCRDFPEYFLISVVYLIAREAKLPRIAKPQLNGYEEERPLSNELMVKFYVFDRKLDSHHWRYVLTCSKMIKAEQPKPSDSSGNQIPDGNGTKTTKPEGSKILRQRDVARHGCRYAGGYASSLCYRDFGAVGITHLPLIEFSIIHLPHNIKLHTIRLGTGGTCRCPRNMDGSWKSPLIGPEIVQETTEKIFKSKKDLKTQEVATRESYADKTRCEKAQAKKDSHYKSFVERSQGAEYTWETRRNHFPDKISASFLRTHTFVKCHNLSLEDKAHLTGKDCNIPYFQVLGDKTEGDRNRKKEKKDAAEEGWTVVCQNRKIKKLGLISIVFRKGRHKETVGHNVQTAMIGISSADDYLAFLLALLIFLIVNDDNILSKEEDFVDLKPEIIDV</sequence>
<evidence type="ECO:0000256" key="1">
    <source>
        <dbReference type="SAM" id="MobiDB-lite"/>
    </source>
</evidence>
<proteinExistence type="predicted"/>
<protein>
    <submittedName>
        <fullName evidence="2">Uncharacterized protein</fullName>
    </submittedName>
</protein>
<evidence type="ECO:0000313" key="3">
    <source>
        <dbReference type="Proteomes" id="UP001151760"/>
    </source>
</evidence>
<feature type="region of interest" description="Disordered" evidence="1">
    <location>
        <begin position="216"/>
        <end position="243"/>
    </location>
</feature>
<accession>A0ABQ4YE31</accession>
<comment type="caution">
    <text evidence="2">The sequence shown here is derived from an EMBL/GenBank/DDBJ whole genome shotgun (WGS) entry which is preliminary data.</text>
</comment>
<reference evidence="2" key="1">
    <citation type="journal article" date="2022" name="Int. J. Mol. Sci.">
        <title>Draft Genome of Tanacetum Coccineum: Genomic Comparison of Closely Related Tanacetum-Family Plants.</title>
        <authorList>
            <person name="Yamashiro T."/>
            <person name="Shiraishi A."/>
            <person name="Nakayama K."/>
            <person name="Satake H."/>
        </authorList>
    </citation>
    <scope>NUCLEOTIDE SEQUENCE</scope>
</reference>
<feature type="compositionally biased region" description="Polar residues" evidence="1">
    <location>
        <begin position="220"/>
        <end position="236"/>
    </location>
</feature>
<dbReference type="EMBL" id="BQNB010010306">
    <property type="protein sequence ID" value="GJS75473.1"/>
    <property type="molecule type" value="Genomic_DNA"/>
</dbReference>
<reference evidence="2" key="2">
    <citation type="submission" date="2022-01" db="EMBL/GenBank/DDBJ databases">
        <authorList>
            <person name="Yamashiro T."/>
            <person name="Shiraishi A."/>
            <person name="Satake H."/>
            <person name="Nakayama K."/>
        </authorList>
    </citation>
    <scope>NUCLEOTIDE SEQUENCE</scope>
</reference>
<name>A0ABQ4YE31_9ASTR</name>
<evidence type="ECO:0000313" key="2">
    <source>
        <dbReference type="EMBL" id="GJS75473.1"/>
    </source>
</evidence>